<keyword evidence="2" id="KW-1185">Reference proteome</keyword>
<gene>
    <name evidence="1" type="ORF">Dpo_15c00870</name>
</gene>
<dbReference type="Proteomes" id="UP000014216">
    <property type="component" value="Unassembled WGS sequence"/>
</dbReference>
<dbReference type="EMBL" id="APJX01000015">
    <property type="protein sequence ID" value="EMS77511.1"/>
    <property type="molecule type" value="Genomic_DNA"/>
</dbReference>
<comment type="caution">
    <text evidence="1">The sequence shown here is derived from an EMBL/GenBank/DDBJ whole genome shotgun (WGS) entry which is preliminary data.</text>
</comment>
<proteinExistence type="predicted"/>
<accession>S0G1C1</accession>
<organism evidence="1 2">
    <name type="scientific">Desulfotignum phosphitoxidans DSM 13687</name>
    <dbReference type="NCBI Taxonomy" id="1286635"/>
    <lineage>
        <taxon>Bacteria</taxon>
        <taxon>Pseudomonadati</taxon>
        <taxon>Thermodesulfobacteriota</taxon>
        <taxon>Desulfobacteria</taxon>
        <taxon>Desulfobacterales</taxon>
        <taxon>Desulfobacteraceae</taxon>
        <taxon>Desulfotignum</taxon>
    </lineage>
</organism>
<sequence length="161" mass="18742">MAAFKLTGYLKPQNVILYAKEEKLREILLQNRLKKTENGNIEIYKKFWSIDGKQDKSIVHPFIIYADLLEINNQRTIETAKVIYDQNIAMQFIPWISSSPEGKAVFHLTPQHHDVMILIKLWRCNYDHIIETFNHIFRPIATSGFTNKSPGDIEINVGNNQ</sequence>
<dbReference type="InterPro" id="IPR019238">
    <property type="entry name" value="AbiEi_2"/>
</dbReference>
<dbReference type="Pfam" id="PF09952">
    <property type="entry name" value="AbiEi_2"/>
    <property type="match status" value="1"/>
</dbReference>
<dbReference type="AlphaFoldDB" id="S0G1C1"/>
<reference evidence="1 2" key="1">
    <citation type="journal article" date="2013" name="Genome Announc.">
        <title>Draft Genome Sequence of Desulfotignum phosphitoxidans DSM 13687 Strain FiPS-3.</title>
        <authorList>
            <person name="Poehlein A."/>
            <person name="Daniel R."/>
            <person name="Simeonova D.D."/>
        </authorList>
    </citation>
    <scope>NUCLEOTIDE SEQUENCE [LARGE SCALE GENOMIC DNA]</scope>
    <source>
        <strain evidence="1 2">DSM 13687</strain>
    </source>
</reference>
<name>S0G1C1_9BACT</name>
<evidence type="ECO:0000313" key="2">
    <source>
        <dbReference type="Proteomes" id="UP000014216"/>
    </source>
</evidence>
<protein>
    <submittedName>
        <fullName evidence="1">Uncharacterized protein</fullName>
    </submittedName>
</protein>
<evidence type="ECO:0000313" key="1">
    <source>
        <dbReference type="EMBL" id="EMS77511.1"/>
    </source>
</evidence>